<dbReference type="Pfam" id="PF01541">
    <property type="entry name" value="GIY-YIG"/>
    <property type="match status" value="1"/>
</dbReference>
<comment type="caution">
    <text evidence="3">The sequence shown here is derived from an EMBL/GenBank/DDBJ whole genome shotgun (WGS) entry which is preliminary data.</text>
</comment>
<dbReference type="EMBL" id="QWGB01000005">
    <property type="protein sequence ID" value="RIJ24136.1"/>
    <property type="molecule type" value="Genomic_DNA"/>
</dbReference>
<evidence type="ECO:0000259" key="2">
    <source>
        <dbReference type="PROSITE" id="PS50164"/>
    </source>
</evidence>
<dbReference type="AlphaFoldDB" id="A0A399QYF4"/>
<comment type="similarity">
    <text evidence="1">Belongs to the UPF0213 family.</text>
</comment>
<sequence>MAFYVYIMTNKPRGVLYTGMTDDINRRAWEHREHIIKGFTDRYNCEMLVWVEVHETRESAFERERRIKEWKRDWKIELVEGRNPDWLDLADSLM</sequence>
<evidence type="ECO:0000313" key="4">
    <source>
        <dbReference type="Proteomes" id="UP000265431"/>
    </source>
</evidence>
<name>A0A399QYF4_9PROT</name>
<dbReference type="SMART" id="SM00465">
    <property type="entry name" value="GIYc"/>
    <property type="match status" value="1"/>
</dbReference>
<dbReference type="SUPFAM" id="SSF82771">
    <property type="entry name" value="GIY-YIG endonuclease"/>
    <property type="match status" value="1"/>
</dbReference>
<keyword evidence="4" id="KW-1185">Reference proteome</keyword>
<dbReference type="InterPro" id="IPR035901">
    <property type="entry name" value="GIY-YIG_endonuc_sf"/>
</dbReference>
<evidence type="ECO:0000256" key="1">
    <source>
        <dbReference type="ARBA" id="ARBA00007435"/>
    </source>
</evidence>
<organism evidence="3 4">
    <name type="scientific">Henriciella barbarensis</name>
    <dbReference type="NCBI Taxonomy" id="86342"/>
    <lineage>
        <taxon>Bacteria</taxon>
        <taxon>Pseudomonadati</taxon>
        <taxon>Pseudomonadota</taxon>
        <taxon>Alphaproteobacteria</taxon>
        <taxon>Hyphomonadales</taxon>
        <taxon>Hyphomonadaceae</taxon>
        <taxon>Henriciella</taxon>
    </lineage>
</organism>
<dbReference type="Proteomes" id="UP000265431">
    <property type="component" value="Unassembled WGS sequence"/>
</dbReference>
<reference evidence="3 4" key="1">
    <citation type="submission" date="2018-08" db="EMBL/GenBank/DDBJ databases">
        <title>Henriciella mobilis sp. nov., isolated from seawater.</title>
        <authorList>
            <person name="Cheng H."/>
            <person name="Wu Y.-H."/>
            <person name="Xu X.-W."/>
            <person name="Guo L.-L."/>
        </authorList>
    </citation>
    <scope>NUCLEOTIDE SEQUENCE [LARGE SCALE GENOMIC DNA]</scope>
    <source>
        <strain evidence="3 4">CCUG66934</strain>
    </source>
</reference>
<accession>A0A399QYF4</accession>
<dbReference type="PANTHER" id="PTHR34477:SF5">
    <property type="entry name" value="BSL5627 PROTEIN"/>
    <property type="match status" value="1"/>
</dbReference>
<dbReference type="CDD" id="cd10448">
    <property type="entry name" value="GIY-YIG_unchar_3"/>
    <property type="match status" value="1"/>
</dbReference>
<protein>
    <submittedName>
        <fullName evidence="3">GIY-YIG nuclease family protein</fullName>
    </submittedName>
</protein>
<proteinExistence type="inferred from homology"/>
<dbReference type="OrthoDB" id="287318at2"/>
<dbReference type="PROSITE" id="PS50164">
    <property type="entry name" value="GIY_YIG"/>
    <property type="match status" value="1"/>
</dbReference>
<dbReference type="InterPro" id="IPR000305">
    <property type="entry name" value="GIY-YIG_endonuc"/>
</dbReference>
<gene>
    <name evidence="3" type="ORF">D1224_07810</name>
</gene>
<evidence type="ECO:0000313" key="3">
    <source>
        <dbReference type="EMBL" id="RIJ24136.1"/>
    </source>
</evidence>
<feature type="domain" description="GIY-YIG" evidence="2">
    <location>
        <begin position="1"/>
        <end position="77"/>
    </location>
</feature>
<dbReference type="InterPro" id="IPR050190">
    <property type="entry name" value="UPF0213_domain"/>
</dbReference>
<dbReference type="Gene3D" id="3.40.1440.10">
    <property type="entry name" value="GIY-YIG endonuclease"/>
    <property type="match status" value="1"/>
</dbReference>
<dbReference type="PANTHER" id="PTHR34477">
    <property type="entry name" value="UPF0213 PROTEIN YHBQ"/>
    <property type="match status" value="1"/>
</dbReference>
<dbReference type="RefSeq" id="WP_119379325.1">
    <property type="nucleotide sequence ID" value="NZ_QWGB01000005.1"/>
</dbReference>